<dbReference type="EMBL" id="CADIKM010000030">
    <property type="protein sequence ID" value="CAB3798627.1"/>
    <property type="molecule type" value="Genomic_DNA"/>
</dbReference>
<evidence type="ECO:0000313" key="12">
    <source>
        <dbReference type="Proteomes" id="UP000494115"/>
    </source>
</evidence>
<feature type="transmembrane region" description="Helical" evidence="10">
    <location>
        <begin position="125"/>
        <end position="143"/>
    </location>
</feature>
<feature type="transmembrane region" description="Helical" evidence="10">
    <location>
        <begin position="350"/>
        <end position="374"/>
    </location>
</feature>
<dbReference type="Pfam" id="PF01554">
    <property type="entry name" value="MatE"/>
    <property type="match status" value="2"/>
</dbReference>
<evidence type="ECO:0000256" key="1">
    <source>
        <dbReference type="ARBA" id="ARBA00004429"/>
    </source>
</evidence>
<evidence type="ECO:0000256" key="9">
    <source>
        <dbReference type="ARBA" id="ARBA00031636"/>
    </source>
</evidence>
<protein>
    <recommendedName>
        <fullName evidence="9">Multidrug-efflux transporter</fullName>
    </recommendedName>
</protein>
<dbReference type="CDD" id="cd13131">
    <property type="entry name" value="MATE_NorM_like"/>
    <property type="match status" value="1"/>
</dbReference>
<evidence type="ECO:0000256" key="7">
    <source>
        <dbReference type="ARBA" id="ARBA00023065"/>
    </source>
</evidence>
<keyword evidence="12" id="KW-1185">Reference proteome</keyword>
<dbReference type="NCBIfam" id="TIGR00797">
    <property type="entry name" value="matE"/>
    <property type="match status" value="1"/>
</dbReference>
<feature type="transmembrane region" description="Helical" evidence="10">
    <location>
        <begin position="48"/>
        <end position="68"/>
    </location>
</feature>
<name>A0A6S7BFK5_9BURK</name>
<keyword evidence="6 10" id="KW-1133">Transmembrane helix</keyword>
<keyword evidence="7" id="KW-0406">Ion transport</keyword>
<evidence type="ECO:0000256" key="8">
    <source>
        <dbReference type="ARBA" id="ARBA00023136"/>
    </source>
</evidence>
<keyword evidence="8 10" id="KW-0472">Membrane</keyword>
<keyword evidence="4" id="KW-1003">Cell membrane</keyword>
<evidence type="ECO:0000256" key="6">
    <source>
        <dbReference type="ARBA" id="ARBA00022989"/>
    </source>
</evidence>
<evidence type="ECO:0000256" key="3">
    <source>
        <dbReference type="ARBA" id="ARBA00022449"/>
    </source>
</evidence>
<keyword evidence="5 10" id="KW-0812">Transmembrane</keyword>
<dbReference type="InterPro" id="IPR002528">
    <property type="entry name" value="MATE_fam"/>
</dbReference>
<feature type="transmembrane region" description="Helical" evidence="10">
    <location>
        <begin position="7"/>
        <end position="28"/>
    </location>
</feature>
<feature type="transmembrane region" description="Helical" evidence="10">
    <location>
        <begin position="164"/>
        <end position="183"/>
    </location>
</feature>
<evidence type="ECO:0000256" key="4">
    <source>
        <dbReference type="ARBA" id="ARBA00022475"/>
    </source>
</evidence>
<dbReference type="PANTHER" id="PTHR43298:SF2">
    <property type="entry name" value="FMN_FAD EXPORTER YEEO-RELATED"/>
    <property type="match status" value="1"/>
</dbReference>
<feature type="transmembrane region" description="Helical" evidence="10">
    <location>
        <begin position="311"/>
        <end position="330"/>
    </location>
</feature>
<feature type="transmembrane region" description="Helical" evidence="10">
    <location>
        <begin position="421"/>
        <end position="440"/>
    </location>
</feature>
<organism evidence="11 12">
    <name type="scientific">Pararobbsia alpina</name>
    <dbReference type="NCBI Taxonomy" id="621374"/>
    <lineage>
        <taxon>Bacteria</taxon>
        <taxon>Pseudomonadati</taxon>
        <taxon>Pseudomonadota</taxon>
        <taxon>Betaproteobacteria</taxon>
        <taxon>Burkholderiales</taxon>
        <taxon>Burkholderiaceae</taxon>
        <taxon>Pararobbsia</taxon>
    </lineage>
</organism>
<gene>
    <name evidence="11" type="primary">norM</name>
    <name evidence="11" type="ORF">LMG28138_04471</name>
</gene>
<accession>A0A6S7BFK5</accession>
<feature type="transmembrane region" description="Helical" evidence="10">
    <location>
        <begin position="279"/>
        <end position="299"/>
    </location>
</feature>
<feature type="transmembrane region" description="Helical" evidence="10">
    <location>
        <begin position="89"/>
        <end position="113"/>
    </location>
</feature>
<feature type="transmembrane region" description="Helical" evidence="10">
    <location>
        <begin position="245"/>
        <end position="267"/>
    </location>
</feature>
<feature type="transmembrane region" description="Helical" evidence="10">
    <location>
        <begin position="189"/>
        <end position="209"/>
    </location>
</feature>
<dbReference type="GO" id="GO:0042910">
    <property type="term" value="F:xenobiotic transmembrane transporter activity"/>
    <property type="evidence" value="ECO:0007669"/>
    <property type="project" value="InterPro"/>
</dbReference>
<evidence type="ECO:0000256" key="5">
    <source>
        <dbReference type="ARBA" id="ARBA00022692"/>
    </source>
</evidence>
<evidence type="ECO:0000313" key="11">
    <source>
        <dbReference type="EMBL" id="CAB3798627.1"/>
    </source>
</evidence>
<feature type="transmembrane region" description="Helical" evidence="10">
    <location>
        <begin position="381"/>
        <end position="401"/>
    </location>
</feature>
<evidence type="ECO:0000256" key="10">
    <source>
        <dbReference type="SAM" id="Phobius"/>
    </source>
</evidence>
<dbReference type="PANTHER" id="PTHR43298">
    <property type="entry name" value="MULTIDRUG RESISTANCE PROTEIN NORM-RELATED"/>
    <property type="match status" value="1"/>
</dbReference>
<reference evidence="11 12" key="1">
    <citation type="submission" date="2020-04" db="EMBL/GenBank/DDBJ databases">
        <authorList>
            <person name="De Canck E."/>
        </authorList>
    </citation>
    <scope>NUCLEOTIDE SEQUENCE [LARGE SCALE GENOMIC DNA]</scope>
    <source>
        <strain evidence="11 12">LMG 28138</strain>
    </source>
</reference>
<dbReference type="GO" id="GO:0006811">
    <property type="term" value="P:monoatomic ion transport"/>
    <property type="evidence" value="ECO:0007669"/>
    <property type="project" value="UniProtKB-KW"/>
</dbReference>
<comment type="subcellular location">
    <subcellularLocation>
        <location evidence="1">Cell inner membrane</location>
        <topology evidence="1">Multi-pass membrane protein</topology>
    </subcellularLocation>
</comment>
<dbReference type="InterPro" id="IPR050222">
    <property type="entry name" value="MATE_MdtK"/>
</dbReference>
<dbReference type="AlphaFoldDB" id="A0A6S7BFK5"/>
<dbReference type="RefSeq" id="WP_175107038.1">
    <property type="nucleotide sequence ID" value="NZ_CADIKM010000030.1"/>
</dbReference>
<proteinExistence type="predicted"/>
<dbReference type="Proteomes" id="UP000494115">
    <property type="component" value="Unassembled WGS sequence"/>
</dbReference>
<dbReference type="InterPro" id="IPR048279">
    <property type="entry name" value="MdtK-like"/>
</dbReference>
<dbReference type="PIRSF" id="PIRSF006603">
    <property type="entry name" value="DinF"/>
    <property type="match status" value="1"/>
</dbReference>
<dbReference type="GO" id="GO:0005886">
    <property type="term" value="C:plasma membrane"/>
    <property type="evidence" value="ECO:0007669"/>
    <property type="project" value="UniProtKB-SubCell"/>
</dbReference>
<sequence>MFKHVKRIAALAWPVLIGQLAIIAFGVLDTAMVGRYSALDLASLGLGASIYISVYVTLTGILVALMPIAGHLYGAKRIGEIGNEVRQALWLSVGLSVIGVIVLGFPAPLLALADAPPELAARTTAYLQILAVGIPAGLVFRVFNSLSTAISRPRMVMALQIFDLVLKVPLNAWFIFGGFGLAAHGGPGSALATTLINFGSAAIGLVFMARHPAYRQLGVFSTFCWPQWKHQVALLKLGLPMGLSYLIEVTSYTFMAIFITHFGTTILAGHQITANLGAVLYMTPLSIGIATSTLVSQALGAQQRAEARTLALHGIMLAGCMAVVWTTLVLCLRHPIIAAYTPNPQVVTAALPLVTIVAVYHLFDAIQCSTAFVLRAYKITVVPTVIYAVALWGVGLGGGYIAGFNVPGNLPDMFTGARGFWLANLASLVIAGGALLIYWLRISRPQSSLQVPAS</sequence>
<dbReference type="GO" id="GO:0015297">
    <property type="term" value="F:antiporter activity"/>
    <property type="evidence" value="ECO:0007669"/>
    <property type="project" value="UniProtKB-KW"/>
</dbReference>
<keyword evidence="3" id="KW-0050">Antiport</keyword>
<keyword evidence="2" id="KW-0813">Transport</keyword>
<evidence type="ECO:0000256" key="2">
    <source>
        <dbReference type="ARBA" id="ARBA00022448"/>
    </source>
</evidence>